<dbReference type="Pfam" id="PF00056">
    <property type="entry name" value="Ldh_1_N"/>
    <property type="match status" value="1"/>
</dbReference>
<gene>
    <name evidence="8" type="ORF">GSONMT00072929001</name>
</gene>
<accession>A0A060WDC1</accession>
<sequence length="156" mass="17041">MLTLLSAMYIVVRAASSEYKLHHYRHSFLDDNGYQEQLESPILKLLDAFLCSGVADACQADPIRVLVTGAAGQIAYSLLYSIAKGDVFGKDQPIILVLLDIPPMLPVLDGVVMELQDCALPLLRGELCFSILPGLALRTYAPIIHRHALHSVSSPI</sequence>
<dbReference type="Gene3D" id="3.40.50.720">
    <property type="entry name" value="NAD(P)-binding Rossmann-like Domain"/>
    <property type="match status" value="1"/>
</dbReference>
<dbReference type="InterPro" id="IPR036291">
    <property type="entry name" value="NAD(P)-bd_dom_sf"/>
</dbReference>
<evidence type="ECO:0000256" key="6">
    <source>
        <dbReference type="ARBA" id="ARBA00048549"/>
    </source>
</evidence>
<reference evidence="8" key="1">
    <citation type="journal article" date="2014" name="Nat. Commun.">
        <title>The rainbow trout genome provides novel insights into evolution after whole-genome duplication in vertebrates.</title>
        <authorList>
            <person name="Berthelot C."/>
            <person name="Brunet F."/>
            <person name="Chalopin D."/>
            <person name="Juanchich A."/>
            <person name="Bernard M."/>
            <person name="Noel B."/>
            <person name="Bento P."/>
            <person name="Da Silva C."/>
            <person name="Labadie K."/>
            <person name="Alberti A."/>
            <person name="Aury J.M."/>
            <person name="Louis A."/>
            <person name="Dehais P."/>
            <person name="Bardou P."/>
            <person name="Montfort J."/>
            <person name="Klopp C."/>
            <person name="Cabau C."/>
            <person name="Gaspin C."/>
            <person name="Thorgaard G.H."/>
            <person name="Boussaha M."/>
            <person name="Quillet E."/>
            <person name="Guyomard R."/>
            <person name="Galiana D."/>
            <person name="Bobe J."/>
            <person name="Volff J.N."/>
            <person name="Genet C."/>
            <person name="Wincker P."/>
            <person name="Jaillon O."/>
            <person name="Roest Crollius H."/>
            <person name="Guiguen Y."/>
        </authorList>
    </citation>
    <scope>NUCLEOTIDE SEQUENCE [LARGE SCALE GENOMIC DNA]</scope>
</reference>
<organism evidence="8 9">
    <name type="scientific">Oncorhynchus mykiss</name>
    <name type="common">Rainbow trout</name>
    <name type="synonym">Salmo gairdneri</name>
    <dbReference type="NCBI Taxonomy" id="8022"/>
    <lineage>
        <taxon>Eukaryota</taxon>
        <taxon>Metazoa</taxon>
        <taxon>Chordata</taxon>
        <taxon>Craniata</taxon>
        <taxon>Vertebrata</taxon>
        <taxon>Euteleostomi</taxon>
        <taxon>Actinopterygii</taxon>
        <taxon>Neopterygii</taxon>
        <taxon>Teleostei</taxon>
        <taxon>Protacanthopterygii</taxon>
        <taxon>Salmoniformes</taxon>
        <taxon>Salmonidae</taxon>
        <taxon>Salmoninae</taxon>
        <taxon>Oncorhynchus</taxon>
    </lineage>
</organism>
<dbReference type="AlphaFoldDB" id="A0A060WDC1"/>
<comment type="function">
    <text evidence="5">Catalyzes the reduction of aromatic alpha-keto acids in the presence of NADH. Plays essential roles in the malate-aspartate shuttle and the tricarboxylic acid cycle, important in mitochondrial NADH supply for oxidative phosphorylation. Catalyzes the reduction of 2-oxoglutarate to 2-hydroxyglutarate, leading to elevated reactive oxygen species (ROS).</text>
</comment>
<comment type="catalytic activity">
    <reaction evidence="6">
        <text>(S)-2-hydroxyglutarate + NAD(+) = 2-oxoglutarate + NADH + H(+)</text>
        <dbReference type="Rhea" id="RHEA:57172"/>
        <dbReference type="ChEBI" id="CHEBI:15378"/>
        <dbReference type="ChEBI" id="CHEBI:16782"/>
        <dbReference type="ChEBI" id="CHEBI:16810"/>
        <dbReference type="ChEBI" id="CHEBI:57540"/>
        <dbReference type="ChEBI" id="CHEBI:57945"/>
    </reaction>
    <physiologicalReaction direction="right-to-left" evidence="6">
        <dbReference type="Rhea" id="RHEA:57174"/>
    </physiologicalReaction>
</comment>
<evidence type="ECO:0000313" key="8">
    <source>
        <dbReference type="EMBL" id="CDQ65258.1"/>
    </source>
</evidence>
<dbReference type="InterPro" id="IPR001236">
    <property type="entry name" value="Lactate/malate_DH_N"/>
</dbReference>
<keyword evidence="3" id="KW-0560">Oxidoreductase</keyword>
<evidence type="ECO:0000256" key="1">
    <source>
        <dbReference type="ARBA" id="ARBA00009613"/>
    </source>
</evidence>
<evidence type="ECO:0000259" key="7">
    <source>
        <dbReference type="Pfam" id="PF00056"/>
    </source>
</evidence>
<dbReference type="InterPro" id="IPR010945">
    <property type="entry name" value="Malate_DH_type2"/>
</dbReference>
<dbReference type="PaxDb" id="8022-A0A060WDC1"/>
<name>A0A060WDC1_ONCMY</name>
<proteinExistence type="inferred from homology"/>
<dbReference type="PANTHER" id="PTHR23382">
    <property type="entry name" value="MALATE DEHYDROGENASE"/>
    <property type="match status" value="1"/>
</dbReference>
<evidence type="ECO:0000313" key="9">
    <source>
        <dbReference type="Proteomes" id="UP000193380"/>
    </source>
</evidence>
<evidence type="ECO:0000256" key="2">
    <source>
        <dbReference type="ARBA" id="ARBA00019899"/>
    </source>
</evidence>
<dbReference type="STRING" id="8022.A0A060WDC1"/>
<dbReference type="GO" id="GO:0006108">
    <property type="term" value="P:malate metabolic process"/>
    <property type="evidence" value="ECO:0007669"/>
    <property type="project" value="InterPro"/>
</dbReference>
<dbReference type="EMBL" id="FR904500">
    <property type="protein sequence ID" value="CDQ65258.1"/>
    <property type="molecule type" value="Genomic_DNA"/>
</dbReference>
<dbReference type="Proteomes" id="UP000193380">
    <property type="component" value="Unassembled WGS sequence"/>
</dbReference>
<reference evidence="8" key="2">
    <citation type="submission" date="2014-03" db="EMBL/GenBank/DDBJ databases">
        <authorList>
            <person name="Genoscope - CEA"/>
        </authorList>
    </citation>
    <scope>NUCLEOTIDE SEQUENCE</scope>
</reference>
<evidence type="ECO:0000256" key="5">
    <source>
        <dbReference type="ARBA" id="ARBA00045153"/>
    </source>
</evidence>
<evidence type="ECO:0000256" key="3">
    <source>
        <dbReference type="ARBA" id="ARBA00023002"/>
    </source>
</evidence>
<feature type="domain" description="Lactate/malate dehydrogenase N-terminal" evidence="7">
    <location>
        <begin position="64"/>
        <end position="123"/>
    </location>
</feature>
<dbReference type="SUPFAM" id="SSF51735">
    <property type="entry name" value="NAD(P)-binding Rossmann-fold domains"/>
    <property type="match status" value="1"/>
</dbReference>
<dbReference type="GO" id="GO:0016615">
    <property type="term" value="F:malate dehydrogenase activity"/>
    <property type="evidence" value="ECO:0007669"/>
    <property type="project" value="InterPro"/>
</dbReference>
<comment type="similarity">
    <text evidence="1">Belongs to the LDH/MDH superfamily. MDH type 2 family.</text>
</comment>
<evidence type="ECO:0000256" key="4">
    <source>
        <dbReference type="ARBA" id="ARBA00030284"/>
    </source>
</evidence>
<protein>
    <recommendedName>
        <fullName evidence="2">Malate dehydrogenase, cytoplasmic</fullName>
    </recommendedName>
    <alternativeName>
        <fullName evidence="4">Cytosolic malate dehydrogenase</fullName>
    </alternativeName>
</protein>